<feature type="binding site" evidence="11">
    <location>
        <position position="71"/>
    </location>
    <ligand>
        <name>Zn(2+)</name>
        <dbReference type="ChEBI" id="CHEBI:29105"/>
    </ligand>
</feature>
<comment type="similarity">
    <text evidence="2">Belongs to the MGMT family.</text>
</comment>
<dbReference type="Pfam" id="PF12833">
    <property type="entry name" value="HTH_18"/>
    <property type="match status" value="1"/>
</dbReference>
<evidence type="ECO:0000256" key="5">
    <source>
        <dbReference type="ARBA" id="ARBA00022679"/>
    </source>
</evidence>
<feature type="active site" description="Nucleophile; methyl group acceptor from either O6-methylguanine or O4-methylthymine" evidence="10">
    <location>
        <position position="318"/>
    </location>
</feature>
<keyword evidence="14" id="KW-1185">Reference proteome</keyword>
<dbReference type="PROSITE" id="PS00374">
    <property type="entry name" value="MGMT"/>
    <property type="match status" value="1"/>
</dbReference>
<keyword evidence="5 13" id="KW-0808">Transferase</keyword>
<dbReference type="AlphaFoldDB" id="A0A4R1NCU8"/>
<dbReference type="PANTHER" id="PTHR10815:SF5">
    <property type="entry name" value="METHYLATED-DNA--PROTEIN-CYSTEINE METHYLTRANSFERASE"/>
    <property type="match status" value="1"/>
</dbReference>
<dbReference type="NCBIfam" id="TIGR00589">
    <property type="entry name" value="ogt"/>
    <property type="match status" value="1"/>
</dbReference>
<dbReference type="OrthoDB" id="9802228at2"/>
<dbReference type="RefSeq" id="WP_132924083.1">
    <property type="nucleotide sequence ID" value="NZ_SJOI01000001.1"/>
</dbReference>
<dbReference type="GO" id="GO:0003908">
    <property type="term" value="F:methylated-DNA-[protein]-cysteine S-methyltransferase activity"/>
    <property type="evidence" value="ECO:0007669"/>
    <property type="project" value="UniProtKB-EC"/>
</dbReference>
<name>A0A4R1NCU8_9GAMM</name>
<dbReference type="InterPro" id="IPR004026">
    <property type="entry name" value="Ada_DNA_repair_Zn-bd"/>
</dbReference>
<evidence type="ECO:0000256" key="3">
    <source>
        <dbReference type="ARBA" id="ARBA00011918"/>
    </source>
</evidence>
<evidence type="ECO:0000259" key="12">
    <source>
        <dbReference type="PROSITE" id="PS01124"/>
    </source>
</evidence>
<protein>
    <recommendedName>
        <fullName evidence="3">methylated-DNA--[protein]-cysteine S-methyltransferase</fullName>
        <ecNumber evidence="3">2.1.1.63</ecNumber>
    </recommendedName>
</protein>
<evidence type="ECO:0000256" key="11">
    <source>
        <dbReference type="PIRSR" id="PIRSR000409-3"/>
    </source>
</evidence>
<dbReference type="SUPFAM" id="SSF57884">
    <property type="entry name" value="Ada DNA repair protein, N-terminal domain (N-Ada 10)"/>
    <property type="match status" value="1"/>
</dbReference>
<dbReference type="SUPFAM" id="SSF53155">
    <property type="entry name" value="Methylated DNA-protein cysteine methyltransferase domain"/>
    <property type="match status" value="1"/>
</dbReference>
<dbReference type="InterPro" id="IPR035451">
    <property type="entry name" value="Ada-like_dom_sf"/>
</dbReference>
<dbReference type="SUPFAM" id="SSF46767">
    <property type="entry name" value="Methylated DNA-protein cysteine methyltransferase, C-terminal domain"/>
    <property type="match status" value="1"/>
</dbReference>
<dbReference type="InterPro" id="IPR036388">
    <property type="entry name" value="WH-like_DNA-bd_sf"/>
</dbReference>
<dbReference type="FunFam" id="1.10.10.10:FF:000214">
    <property type="entry name" value="Methylated-DNA--protein-cysteine methyltransferase"/>
    <property type="match status" value="1"/>
</dbReference>
<dbReference type="InterPro" id="IPR016221">
    <property type="entry name" value="Bifunct_regulatory_prot_Ada"/>
</dbReference>
<reference evidence="13 14" key="1">
    <citation type="submission" date="2019-02" db="EMBL/GenBank/DDBJ databases">
        <title>Investigation of anaerobic lignin degradation for improved lignocellulosic biofuels.</title>
        <authorList>
            <person name="Deangelis K."/>
        </authorList>
    </citation>
    <scope>NUCLEOTIDE SEQUENCE [LARGE SCALE GENOMIC DNA]</scope>
    <source>
        <strain evidence="13 14">159R</strain>
    </source>
</reference>
<dbReference type="PANTHER" id="PTHR10815">
    <property type="entry name" value="METHYLATED-DNA--PROTEIN-CYSTEINE METHYLTRANSFERASE"/>
    <property type="match status" value="1"/>
</dbReference>
<dbReference type="GO" id="GO:0003700">
    <property type="term" value="F:DNA-binding transcription factor activity"/>
    <property type="evidence" value="ECO:0007669"/>
    <property type="project" value="InterPro"/>
</dbReference>
<keyword evidence="11" id="KW-0479">Metal-binding</keyword>
<feature type="binding site" evidence="11">
    <location>
        <position position="37"/>
    </location>
    <ligand>
        <name>Zn(2+)</name>
        <dbReference type="ChEBI" id="CHEBI:29105"/>
    </ligand>
</feature>
<evidence type="ECO:0000256" key="10">
    <source>
        <dbReference type="PIRSR" id="PIRSR000409-1"/>
    </source>
</evidence>
<dbReference type="Pfam" id="PF02805">
    <property type="entry name" value="Ada_Zn_binding"/>
    <property type="match status" value="1"/>
</dbReference>
<dbReference type="PIRSF" id="PIRSF000409">
    <property type="entry name" value="Ada"/>
    <property type="match status" value="1"/>
</dbReference>
<dbReference type="EMBL" id="SJOI01000001">
    <property type="protein sequence ID" value="TCL05374.1"/>
    <property type="molecule type" value="Genomic_DNA"/>
</dbReference>
<dbReference type="PROSITE" id="PS01124">
    <property type="entry name" value="HTH_ARAC_FAMILY_2"/>
    <property type="match status" value="1"/>
</dbReference>
<evidence type="ECO:0000256" key="9">
    <source>
        <dbReference type="ARBA" id="ARBA00049348"/>
    </source>
</evidence>
<dbReference type="InterPro" id="IPR014048">
    <property type="entry name" value="MethylDNA_cys_MeTrfase_DNA-bd"/>
</dbReference>
<dbReference type="GO" id="GO:0032259">
    <property type="term" value="P:methylation"/>
    <property type="evidence" value="ECO:0007669"/>
    <property type="project" value="UniProtKB-KW"/>
</dbReference>
<dbReference type="GO" id="GO:0008270">
    <property type="term" value="F:zinc ion binding"/>
    <property type="evidence" value="ECO:0007669"/>
    <property type="project" value="InterPro"/>
</dbReference>
<dbReference type="Gene3D" id="3.30.160.70">
    <property type="entry name" value="Methylated DNA-protein cysteine methyltransferase domain"/>
    <property type="match status" value="1"/>
</dbReference>
<dbReference type="Proteomes" id="UP000294555">
    <property type="component" value="Unassembled WGS sequence"/>
</dbReference>
<dbReference type="EC" id="2.1.1.63" evidence="3"/>
<dbReference type="InterPro" id="IPR036631">
    <property type="entry name" value="MGMT_N_sf"/>
</dbReference>
<feature type="active site" description="Nucleophile; methyl group acceptor from methylphosphotriester" evidence="10">
    <location>
        <position position="37"/>
    </location>
</feature>
<dbReference type="SMART" id="SM00342">
    <property type="entry name" value="HTH_ARAC"/>
    <property type="match status" value="1"/>
</dbReference>
<dbReference type="InterPro" id="IPR036217">
    <property type="entry name" value="MethylDNA_cys_MeTrfase_DNAb"/>
</dbReference>
<evidence type="ECO:0000256" key="2">
    <source>
        <dbReference type="ARBA" id="ARBA00008711"/>
    </source>
</evidence>
<dbReference type="Gene3D" id="3.40.10.10">
    <property type="entry name" value="DNA Methylphosphotriester Repair Domain"/>
    <property type="match status" value="1"/>
</dbReference>
<dbReference type="Pfam" id="PF01035">
    <property type="entry name" value="DNA_binding_1"/>
    <property type="match status" value="1"/>
</dbReference>
<keyword evidence="6" id="KW-0227">DNA damage</keyword>
<gene>
    <name evidence="13" type="ORF">EZJ58_3554</name>
</gene>
<keyword evidence="4 13" id="KW-0489">Methyltransferase</keyword>
<accession>A0A4R1NCU8</accession>
<keyword evidence="7" id="KW-0010">Activator</keyword>
<dbReference type="InterPro" id="IPR018060">
    <property type="entry name" value="HTH_AraC"/>
</dbReference>
<dbReference type="Gene3D" id="1.10.10.10">
    <property type="entry name" value="Winged helix-like DNA-binding domain superfamily/Winged helix DNA-binding domain"/>
    <property type="match status" value="1"/>
</dbReference>
<comment type="caution">
    <text evidence="13">The sequence shown here is derived from an EMBL/GenBank/DDBJ whole genome shotgun (WGS) entry which is preliminary data.</text>
</comment>
<feature type="domain" description="HTH araC/xylS-type" evidence="12">
    <location>
        <begin position="85"/>
        <end position="181"/>
    </location>
</feature>
<evidence type="ECO:0000313" key="14">
    <source>
        <dbReference type="Proteomes" id="UP000294555"/>
    </source>
</evidence>
<sequence length="356" mass="39685">MLFDLPDDDILYQALMERDPSYEGFAYVGVKSTGVFCKLTCPARKPKRENVLFHSSIAAALEAGFRPCKRCRPMNAGLTREPAIDRLLDALEHDPNQKWSEKEIIDMGYDPSAVRRAFRRQFGITFLEIARLRRIGRSIDSLAHGAKVIEAQVNANYDSGSGFRNAIAKLIGVAPKNVNHLSYLKADWIETPIGTMIAIGDKRALYLLEFLDRKALPGEIVSIKKVTGSEIVMGREEPIDLIEEELGLYFAGKISDFTTPLAKFGTPFTNTVWDALRTIPMGQVRSYSDIARQLGNGKATRAVARANGANQIAIVIPCHRVIGADGSLTGYGGGLWRKKWLIEHERRMTHVQDNHE</sequence>
<keyword evidence="11" id="KW-0862">Zinc</keyword>
<evidence type="ECO:0000256" key="4">
    <source>
        <dbReference type="ARBA" id="ARBA00022603"/>
    </source>
</evidence>
<feature type="binding site" evidence="11">
    <location>
        <position position="41"/>
    </location>
    <ligand>
        <name>Zn(2+)</name>
        <dbReference type="ChEBI" id="CHEBI:29105"/>
    </ligand>
</feature>
<dbReference type="GO" id="GO:0043565">
    <property type="term" value="F:sequence-specific DNA binding"/>
    <property type="evidence" value="ECO:0007669"/>
    <property type="project" value="InterPro"/>
</dbReference>
<evidence type="ECO:0000256" key="7">
    <source>
        <dbReference type="ARBA" id="ARBA00023159"/>
    </source>
</evidence>
<evidence type="ECO:0000256" key="6">
    <source>
        <dbReference type="ARBA" id="ARBA00022763"/>
    </source>
</evidence>
<dbReference type="GO" id="GO:0006281">
    <property type="term" value="P:DNA repair"/>
    <property type="evidence" value="ECO:0007669"/>
    <property type="project" value="UniProtKB-KW"/>
</dbReference>
<dbReference type="CDD" id="cd06445">
    <property type="entry name" value="ATase"/>
    <property type="match status" value="1"/>
</dbReference>
<keyword evidence="8" id="KW-0234">DNA repair</keyword>
<evidence type="ECO:0000313" key="13">
    <source>
        <dbReference type="EMBL" id="TCL05374.1"/>
    </source>
</evidence>
<evidence type="ECO:0000256" key="1">
    <source>
        <dbReference type="ARBA" id="ARBA00001286"/>
    </source>
</evidence>
<comment type="catalytic activity">
    <reaction evidence="9">
        <text>a 6-O-methyl-2'-deoxyguanosine in DNA + L-cysteinyl-[protein] = S-methyl-L-cysteinyl-[protein] + a 2'-deoxyguanosine in DNA</text>
        <dbReference type="Rhea" id="RHEA:24000"/>
        <dbReference type="Rhea" id="RHEA-COMP:10131"/>
        <dbReference type="Rhea" id="RHEA-COMP:10132"/>
        <dbReference type="Rhea" id="RHEA-COMP:11367"/>
        <dbReference type="Rhea" id="RHEA-COMP:11368"/>
        <dbReference type="ChEBI" id="CHEBI:29950"/>
        <dbReference type="ChEBI" id="CHEBI:82612"/>
        <dbReference type="ChEBI" id="CHEBI:85445"/>
        <dbReference type="ChEBI" id="CHEBI:85448"/>
        <dbReference type="EC" id="2.1.1.63"/>
    </reaction>
</comment>
<feature type="binding site" evidence="11">
    <location>
        <position position="68"/>
    </location>
    <ligand>
        <name>Zn(2+)</name>
        <dbReference type="ChEBI" id="CHEBI:29105"/>
    </ligand>
</feature>
<dbReference type="InterPro" id="IPR001497">
    <property type="entry name" value="MethylDNA_cys_MeTrfase_AS"/>
</dbReference>
<proteinExistence type="inferred from homology"/>
<comment type="cofactor">
    <cofactor evidence="11">
        <name>Zn(2+)</name>
        <dbReference type="ChEBI" id="CHEBI:29105"/>
    </cofactor>
    <text evidence="11">Binds 1 zinc ion per subunit.</text>
</comment>
<organism evidence="13 14">
    <name type="scientific">Sodalis ligni</name>
    <dbReference type="NCBI Taxonomy" id="2697027"/>
    <lineage>
        <taxon>Bacteria</taxon>
        <taxon>Pseudomonadati</taxon>
        <taxon>Pseudomonadota</taxon>
        <taxon>Gammaproteobacteria</taxon>
        <taxon>Enterobacterales</taxon>
        <taxon>Bruguierivoracaceae</taxon>
        <taxon>Sodalis</taxon>
    </lineage>
</organism>
<comment type="catalytic activity">
    <reaction evidence="1">
        <text>a 4-O-methyl-thymidine in DNA + L-cysteinyl-[protein] = a thymidine in DNA + S-methyl-L-cysteinyl-[protein]</text>
        <dbReference type="Rhea" id="RHEA:53428"/>
        <dbReference type="Rhea" id="RHEA-COMP:10131"/>
        <dbReference type="Rhea" id="RHEA-COMP:10132"/>
        <dbReference type="Rhea" id="RHEA-COMP:13555"/>
        <dbReference type="Rhea" id="RHEA-COMP:13556"/>
        <dbReference type="ChEBI" id="CHEBI:29950"/>
        <dbReference type="ChEBI" id="CHEBI:82612"/>
        <dbReference type="ChEBI" id="CHEBI:137386"/>
        <dbReference type="ChEBI" id="CHEBI:137387"/>
        <dbReference type="EC" id="2.1.1.63"/>
    </reaction>
</comment>
<evidence type="ECO:0000256" key="8">
    <source>
        <dbReference type="ARBA" id="ARBA00023204"/>
    </source>
</evidence>
<dbReference type="Gene3D" id="1.10.10.60">
    <property type="entry name" value="Homeodomain-like"/>
    <property type="match status" value="1"/>
</dbReference>